<dbReference type="InterPro" id="IPR000836">
    <property type="entry name" value="PRTase_dom"/>
</dbReference>
<dbReference type="Pfam" id="PF00156">
    <property type="entry name" value="Pribosyltran"/>
    <property type="match status" value="1"/>
</dbReference>
<dbReference type="GO" id="GO:0005829">
    <property type="term" value="C:cytosol"/>
    <property type="evidence" value="ECO:0007669"/>
    <property type="project" value="TreeGrafter"/>
</dbReference>
<reference evidence="2" key="1">
    <citation type="journal article" date="2014" name="Front. Microbiol.">
        <title>High frequency of phylogenetically diverse reductive dehalogenase-homologous genes in deep subseafloor sedimentary metagenomes.</title>
        <authorList>
            <person name="Kawai M."/>
            <person name="Futagami T."/>
            <person name="Toyoda A."/>
            <person name="Takaki Y."/>
            <person name="Nishi S."/>
            <person name="Hori S."/>
            <person name="Arai W."/>
            <person name="Tsubouchi T."/>
            <person name="Morono Y."/>
            <person name="Uchiyama I."/>
            <person name="Ito T."/>
            <person name="Fujiyama A."/>
            <person name="Inagaki F."/>
            <person name="Takami H."/>
        </authorList>
    </citation>
    <scope>NUCLEOTIDE SEQUENCE</scope>
    <source>
        <strain evidence="2">Expedition CK06-06</strain>
    </source>
</reference>
<dbReference type="InterPro" id="IPR050408">
    <property type="entry name" value="HGPRT"/>
</dbReference>
<gene>
    <name evidence="2" type="ORF">S01H4_07710</name>
</gene>
<dbReference type="PANTHER" id="PTHR43340:SF1">
    <property type="entry name" value="HYPOXANTHINE PHOSPHORIBOSYLTRANSFERASE"/>
    <property type="match status" value="1"/>
</dbReference>
<dbReference type="GO" id="GO:0046100">
    <property type="term" value="P:hypoxanthine metabolic process"/>
    <property type="evidence" value="ECO:0007669"/>
    <property type="project" value="TreeGrafter"/>
</dbReference>
<sequence>DVLIIEDIVDTGRTISYLVKNLKTRNPKSLEVCTLLNKPANRVVNVKIKYVGFVIPPEFVIGYGLDFAEDYRHITEVRVFKED</sequence>
<accession>X1AVS8</accession>
<dbReference type="EMBL" id="BART01002554">
    <property type="protein sequence ID" value="GAG63906.1"/>
    <property type="molecule type" value="Genomic_DNA"/>
</dbReference>
<feature type="non-terminal residue" evidence="2">
    <location>
        <position position="1"/>
    </location>
</feature>
<dbReference type="Gene3D" id="3.40.50.2020">
    <property type="match status" value="1"/>
</dbReference>
<dbReference type="InterPro" id="IPR029057">
    <property type="entry name" value="PRTase-like"/>
</dbReference>
<dbReference type="GO" id="GO:0004422">
    <property type="term" value="F:hypoxanthine phosphoribosyltransferase activity"/>
    <property type="evidence" value="ECO:0007669"/>
    <property type="project" value="TreeGrafter"/>
</dbReference>
<dbReference type="PANTHER" id="PTHR43340">
    <property type="entry name" value="HYPOXANTHINE-GUANINE PHOSPHORIBOSYLTRANSFERASE"/>
    <property type="match status" value="1"/>
</dbReference>
<dbReference type="AlphaFoldDB" id="X1AVS8"/>
<dbReference type="SUPFAM" id="SSF53271">
    <property type="entry name" value="PRTase-like"/>
    <property type="match status" value="1"/>
</dbReference>
<evidence type="ECO:0000313" key="2">
    <source>
        <dbReference type="EMBL" id="GAG63906.1"/>
    </source>
</evidence>
<dbReference type="GO" id="GO:0000287">
    <property type="term" value="F:magnesium ion binding"/>
    <property type="evidence" value="ECO:0007669"/>
    <property type="project" value="TreeGrafter"/>
</dbReference>
<protein>
    <recommendedName>
        <fullName evidence="1">Phosphoribosyltransferase domain-containing protein</fullName>
    </recommendedName>
</protein>
<dbReference type="GO" id="GO:0032263">
    <property type="term" value="P:GMP salvage"/>
    <property type="evidence" value="ECO:0007669"/>
    <property type="project" value="TreeGrafter"/>
</dbReference>
<dbReference type="GO" id="GO:0006178">
    <property type="term" value="P:guanine salvage"/>
    <property type="evidence" value="ECO:0007669"/>
    <property type="project" value="TreeGrafter"/>
</dbReference>
<organism evidence="2">
    <name type="scientific">marine sediment metagenome</name>
    <dbReference type="NCBI Taxonomy" id="412755"/>
    <lineage>
        <taxon>unclassified sequences</taxon>
        <taxon>metagenomes</taxon>
        <taxon>ecological metagenomes</taxon>
    </lineage>
</organism>
<dbReference type="CDD" id="cd06223">
    <property type="entry name" value="PRTases_typeI"/>
    <property type="match status" value="1"/>
</dbReference>
<name>X1AVS8_9ZZZZ</name>
<dbReference type="GO" id="GO:0032264">
    <property type="term" value="P:IMP salvage"/>
    <property type="evidence" value="ECO:0007669"/>
    <property type="project" value="TreeGrafter"/>
</dbReference>
<evidence type="ECO:0000259" key="1">
    <source>
        <dbReference type="Pfam" id="PF00156"/>
    </source>
</evidence>
<feature type="domain" description="Phosphoribosyltransferase" evidence="1">
    <location>
        <begin position="2"/>
        <end position="67"/>
    </location>
</feature>
<proteinExistence type="predicted"/>
<comment type="caution">
    <text evidence="2">The sequence shown here is derived from an EMBL/GenBank/DDBJ whole genome shotgun (WGS) entry which is preliminary data.</text>
</comment>